<keyword evidence="7 10" id="KW-0472">Membrane</keyword>
<comment type="pathway">
    <text evidence="10">Cell wall biogenesis; peptidoglycan biosynthesis.</text>
</comment>
<evidence type="ECO:0000256" key="7">
    <source>
        <dbReference type="ARBA" id="ARBA00023136"/>
    </source>
</evidence>
<dbReference type="Gene3D" id="3.40.50.2000">
    <property type="entry name" value="Glycogen Phosphorylase B"/>
    <property type="match status" value="2"/>
</dbReference>
<keyword evidence="2 10" id="KW-0132">Cell division</keyword>
<dbReference type="EMBL" id="FMWL01000002">
    <property type="protein sequence ID" value="SCZ77022.1"/>
    <property type="molecule type" value="Genomic_DNA"/>
</dbReference>
<dbReference type="UniPathway" id="UPA00219"/>
<keyword evidence="4 10" id="KW-0808">Transferase</keyword>
<proteinExistence type="inferred from homology"/>
<comment type="subcellular location">
    <subcellularLocation>
        <location evidence="10">Cell membrane</location>
        <topology evidence="10">Peripheral membrane protein</topology>
        <orientation evidence="10">Cytoplasmic side</orientation>
    </subcellularLocation>
</comment>
<dbReference type="InterPro" id="IPR007235">
    <property type="entry name" value="Glyco_trans_28_C"/>
</dbReference>
<dbReference type="GO" id="GO:0050511">
    <property type="term" value="F:undecaprenyldiphospho-muramoylpentapeptide beta-N-acetylglucosaminyltransferase activity"/>
    <property type="evidence" value="ECO:0007669"/>
    <property type="project" value="UniProtKB-UniRule"/>
</dbReference>
<feature type="domain" description="Glycosyltransferase family 28 N-terminal" evidence="11">
    <location>
        <begin position="3"/>
        <end position="143"/>
    </location>
</feature>
<dbReference type="GO" id="GO:0051991">
    <property type="term" value="F:UDP-N-acetyl-D-glucosamine:N-acetylmuramoyl-L-alanyl-D-glutamyl-meso-2,6-diaminopimelyl-D-alanyl-D-alanine-diphosphoundecaprenol 4-beta-N-acetylglucosaminlytransferase activity"/>
    <property type="evidence" value="ECO:0007669"/>
    <property type="project" value="RHEA"/>
</dbReference>
<evidence type="ECO:0000256" key="9">
    <source>
        <dbReference type="ARBA" id="ARBA00023316"/>
    </source>
</evidence>
<dbReference type="AlphaFoldDB" id="A0A1G5RSG4"/>
<feature type="binding site" evidence="10">
    <location>
        <position position="298"/>
    </location>
    <ligand>
        <name>UDP-N-acetyl-alpha-D-glucosamine</name>
        <dbReference type="ChEBI" id="CHEBI:57705"/>
    </ligand>
</feature>
<dbReference type="NCBIfam" id="TIGR01133">
    <property type="entry name" value="murG"/>
    <property type="match status" value="1"/>
</dbReference>
<comment type="catalytic activity">
    <reaction evidence="10">
        <text>di-trans,octa-cis-undecaprenyl diphospho-N-acetyl-alpha-D-muramoyl-L-alanyl-D-glutamyl-meso-2,6-diaminopimeloyl-D-alanyl-D-alanine + UDP-N-acetyl-alpha-D-glucosamine = di-trans,octa-cis-undecaprenyl diphospho-[N-acetyl-alpha-D-glucosaminyl-(1-&gt;4)]-N-acetyl-alpha-D-muramoyl-L-alanyl-D-glutamyl-meso-2,6-diaminopimeloyl-D-alanyl-D-alanine + UDP + H(+)</text>
        <dbReference type="Rhea" id="RHEA:31227"/>
        <dbReference type="ChEBI" id="CHEBI:15378"/>
        <dbReference type="ChEBI" id="CHEBI:57705"/>
        <dbReference type="ChEBI" id="CHEBI:58223"/>
        <dbReference type="ChEBI" id="CHEBI:61387"/>
        <dbReference type="ChEBI" id="CHEBI:61388"/>
        <dbReference type="EC" id="2.4.1.227"/>
    </reaction>
</comment>
<comment type="similarity">
    <text evidence="10">Belongs to the glycosyltransferase 28 family. MurG subfamily.</text>
</comment>
<dbReference type="GO" id="GO:0008360">
    <property type="term" value="P:regulation of cell shape"/>
    <property type="evidence" value="ECO:0007669"/>
    <property type="project" value="UniProtKB-KW"/>
</dbReference>
<dbReference type="GO" id="GO:0051301">
    <property type="term" value="P:cell division"/>
    <property type="evidence" value="ECO:0007669"/>
    <property type="project" value="UniProtKB-KW"/>
</dbReference>
<name>A0A1G5RSG4_9FIRM</name>
<dbReference type="Pfam" id="PF04101">
    <property type="entry name" value="Glyco_tran_28_C"/>
    <property type="match status" value="1"/>
</dbReference>
<dbReference type="STRING" id="1120920.SAMN03080599_00524"/>
<keyword evidence="9 10" id="KW-0961">Cell wall biogenesis/degradation</keyword>
<evidence type="ECO:0000256" key="2">
    <source>
        <dbReference type="ARBA" id="ARBA00022618"/>
    </source>
</evidence>
<dbReference type="EC" id="2.4.1.227" evidence="10"/>
<dbReference type="CDD" id="cd03785">
    <property type="entry name" value="GT28_MurG"/>
    <property type="match status" value="1"/>
</dbReference>
<protein>
    <recommendedName>
        <fullName evidence="10">UDP-N-acetylglucosamine--N-acetylmuramyl-(pentapeptide) pyrophosphoryl-undecaprenol N-acetylglucosamine transferase</fullName>
        <ecNumber evidence="10">2.4.1.227</ecNumber>
    </recommendedName>
    <alternativeName>
        <fullName evidence="10">Undecaprenyl-PP-MurNAc-pentapeptide-UDPGlcNAc GlcNAc transferase</fullName>
    </alternativeName>
</protein>
<evidence type="ECO:0000256" key="10">
    <source>
        <dbReference type="HAMAP-Rule" id="MF_00033"/>
    </source>
</evidence>
<evidence type="ECO:0000313" key="13">
    <source>
        <dbReference type="EMBL" id="SCZ77022.1"/>
    </source>
</evidence>
<evidence type="ECO:0000256" key="5">
    <source>
        <dbReference type="ARBA" id="ARBA00022960"/>
    </source>
</evidence>
<evidence type="ECO:0000259" key="12">
    <source>
        <dbReference type="Pfam" id="PF04101"/>
    </source>
</evidence>
<evidence type="ECO:0000256" key="8">
    <source>
        <dbReference type="ARBA" id="ARBA00023306"/>
    </source>
</evidence>
<keyword evidence="14" id="KW-1185">Reference proteome</keyword>
<accession>A0A1G5RSG4</accession>
<dbReference type="OrthoDB" id="9808936at2"/>
<feature type="binding site" evidence="10">
    <location>
        <position position="166"/>
    </location>
    <ligand>
        <name>UDP-N-acetyl-alpha-D-glucosamine</name>
        <dbReference type="ChEBI" id="CHEBI:57705"/>
    </ligand>
</feature>
<gene>
    <name evidence="10" type="primary">murG</name>
    <name evidence="13" type="ORF">SAMN03080599_00524</name>
</gene>
<dbReference type="HAMAP" id="MF_00033">
    <property type="entry name" value="MurG"/>
    <property type="match status" value="1"/>
</dbReference>
<dbReference type="Pfam" id="PF03033">
    <property type="entry name" value="Glyco_transf_28"/>
    <property type="match status" value="1"/>
</dbReference>
<dbReference type="GO" id="GO:0071555">
    <property type="term" value="P:cell wall organization"/>
    <property type="evidence" value="ECO:0007669"/>
    <property type="project" value="UniProtKB-KW"/>
</dbReference>
<evidence type="ECO:0000313" key="14">
    <source>
        <dbReference type="Proteomes" id="UP000199208"/>
    </source>
</evidence>
<keyword evidence="6 10" id="KW-0573">Peptidoglycan synthesis</keyword>
<evidence type="ECO:0000256" key="4">
    <source>
        <dbReference type="ARBA" id="ARBA00022679"/>
    </source>
</evidence>
<reference evidence="13 14" key="1">
    <citation type="submission" date="2016-10" db="EMBL/GenBank/DDBJ databases">
        <authorList>
            <person name="de Groot N.N."/>
        </authorList>
    </citation>
    <scope>NUCLEOTIDE SEQUENCE [LARGE SCALE GENOMIC DNA]</scope>
    <source>
        <strain evidence="13 14">DSM 2784</strain>
    </source>
</reference>
<dbReference type="Proteomes" id="UP000199208">
    <property type="component" value="Unassembled WGS sequence"/>
</dbReference>
<dbReference type="SUPFAM" id="SSF53756">
    <property type="entry name" value="UDP-Glycosyltransferase/glycogen phosphorylase"/>
    <property type="match status" value="1"/>
</dbReference>
<dbReference type="GO" id="GO:0009252">
    <property type="term" value="P:peptidoglycan biosynthetic process"/>
    <property type="evidence" value="ECO:0007669"/>
    <property type="project" value="UniProtKB-UniRule"/>
</dbReference>
<dbReference type="GO" id="GO:0005975">
    <property type="term" value="P:carbohydrate metabolic process"/>
    <property type="evidence" value="ECO:0007669"/>
    <property type="project" value="InterPro"/>
</dbReference>
<keyword evidence="8 10" id="KW-0131">Cell cycle</keyword>
<dbReference type="InterPro" id="IPR004276">
    <property type="entry name" value="GlycoTrans_28_N"/>
</dbReference>
<dbReference type="InterPro" id="IPR006009">
    <property type="entry name" value="GlcNAc_MurG"/>
</dbReference>
<comment type="caution">
    <text evidence="10">Lacks conserved residue(s) required for the propagation of feature annotation.</text>
</comment>
<keyword evidence="5 10" id="KW-0133">Cell shape</keyword>
<keyword evidence="3 10" id="KW-0328">Glycosyltransferase</keyword>
<organism evidence="13 14">
    <name type="scientific">Acidaminobacter hydrogenoformans DSM 2784</name>
    <dbReference type="NCBI Taxonomy" id="1120920"/>
    <lineage>
        <taxon>Bacteria</taxon>
        <taxon>Bacillati</taxon>
        <taxon>Bacillota</taxon>
        <taxon>Clostridia</taxon>
        <taxon>Peptostreptococcales</taxon>
        <taxon>Acidaminobacteraceae</taxon>
        <taxon>Acidaminobacter</taxon>
    </lineage>
</organism>
<evidence type="ECO:0000259" key="11">
    <source>
        <dbReference type="Pfam" id="PF03033"/>
    </source>
</evidence>
<evidence type="ECO:0000256" key="1">
    <source>
        <dbReference type="ARBA" id="ARBA00022475"/>
    </source>
</evidence>
<evidence type="ECO:0000256" key="3">
    <source>
        <dbReference type="ARBA" id="ARBA00022676"/>
    </source>
</evidence>
<comment type="function">
    <text evidence="10">Cell wall formation. Catalyzes the transfer of a GlcNAc subunit on undecaprenyl-pyrophosphoryl-MurNAc-pentapeptide (lipid intermediate I) to form undecaprenyl-pyrophosphoryl-MurNAc-(pentapeptide)GlcNAc (lipid intermediate II).</text>
</comment>
<feature type="binding site" evidence="10">
    <location>
        <begin position="10"/>
        <end position="12"/>
    </location>
    <ligand>
        <name>UDP-N-acetyl-alpha-D-glucosamine</name>
        <dbReference type="ChEBI" id="CHEBI:57705"/>
    </ligand>
</feature>
<keyword evidence="1 10" id="KW-1003">Cell membrane</keyword>
<feature type="binding site" evidence="10">
    <location>
        <position position="195"/>
    </location>
    <ligand>
        <name>UDP-N-acetyl-alpha-D-glucosamine</name>
        <dbReference type="ChEBI" id="CHEBI:57705"/>
    </ligand>
</feature>
<feature type="domain" description="Glycosyl transferase family 28 C-terminal" evidence="12">
    <location>
        <begin position="189"/>
        <end position="355"/>
    </location>
</feature>
<dbReference type="RefSeq" id="WP_092589328.1">
    <property type="nucleotide sequence ID" value="NZ_FMWL01000002.1"/>
</dbReference>
<dbReference type="PANTHER" id="PTHR21015">
    <property type="entry name" value="UDP-N-ACETYLGLUCOSAMINE--N-ACETYLMURAMYL-(PENTAPEPTIDE) PYROPHOSPHORYL-UNDECAPRENOL N-ACETYLGLUCOSAMINE TRANSFERASE 1"/>
    <property type="match status" value="1"/>
</dbReference>
<dbReference type="GO" id="GO:0005886">
    <property type="term" value="C:plasma membrane"/>
    <property type="evidence" value="ECO:0007669"/>
    <property type="project" value="UniProtKB-SubCell"/>
</dbReference>
<feature type="binding site" evidence="10">
    <location>
        <position position="124"/>
    </location>
    <ligand>
        <name>UDP-N-acetyl-alpha-D-glucosamine</name>
        <dbReference type="ChEBI" id="CHEBI:57705"/>
    </ligand>
</feature>
<dbReference type="PANTHER" id="PTHR21015:SF22">
    <property type="entry name" value="GLYCOSYLTRANSFERASE"/>
    <property type="match status" value="1"/>
</dbReference>
<sequence length="368" mass="40482">MRIIVTGGGTGGHVYPALAVVEAFKNLDPNVEVLFVGSNRGLEREIVEKSGLAFVGMEVKGFQKKTPGDILETTIKAAGAVLKALRLIKRFKPDLVFGTGGYVSGPMVLAGTLSGKFTAIHEQNVHPGKTTRMLEKRVKRTYISFPETLSALKHPERALLTGNPVRSQFKHLGKEQCRAKLGIDEALLVLSFGGSGGAKRLNETMMLVMNHFRNHPKVRIIHVTGKAHYERFMKLLEQNEFSMGNNLKVMPYLFDMPDYLAAADLVISRAGATTIAELTAVSTPSILIPSPNVSENHQEYNARSLERAGVSVLLPERHLNDTKIISMIQEWVEQPEKLDKMKGKFASVQRGDAADLIVKDLVQAMSAR</sequence>
<evidence type="ECO:0000256" key="6">
    <source>
        <dbReference type="ARBA" id="ARBA00022984"/>
    </source>
</evidence>